<organism evidence="4 5">
    <name type="scientific">Aspergillus pseudoustus</name>
    <dbReference type="NCBI Taxonomy" id="1810923"/>
    <lineage>
        <taxon>Eukaryota</taxon>
        <taxon>Fungi</taxon>
        <taxon>Dikarya</taxon>
        <taxon>Ascomycota</taxon>
        <taxon>Pezizomycotina</taxon>
        <taxon>Eurotiomycetes</taxon>
        <taxon>Eurotiomycetidae</taxon>
        <taxon>Eurotiales</taxon>
        <taxon>Aspergillaceae</taxon>
        <taxon>Aspergillus</taxon>
        <taxon>Aspergillus subgen. Nidulantes</taxon>
    </lineage>
</organism>
<evidence type="ECO:0000313" key="5">
    <source>
        <dbReference type="Proteomes" id="UP001610446"/>
    </source>
</evidence>
<sequence>MSLVSCISFQLSGRYADRNRWGVLNGPGDWRGTAEEIIYDEGLLDAWNAKTVLFTGVSSGIGVETVRVLALAGATVYGSARNLEKTRDALGEEMLRAGQVHLLVRPCAEGFRGRSDRRNDGFELQFGTNHLSHFAPFWYLKDLLLASSTPAFHSRVVNVASVAHRYSPVQFDNNSVEGNYNGWLTCGSSKTANIYMATQVERLYGSRGLHGYSVHPGGFTLEGDERAQRYLTKNPQASATSVYGAVTQELEGRGGMYLEGPSIATRACPEDGDAVEYGFGKRIFLIVTVRRDCGS</sequence>
<name>A0ABR4KES3_9EURO</name>
<protein>
    <recommendedName>
        <fullName evidence="6">NAD(P)-binding protein</fullName>
    </recommendedName>
</protein>
<dbReference type="Gene3D" id="3.40.50.720">
    <property type="entry name" value="NAD(P)-binding Rossmann-like Domain"/>
    <property type="match status" value="2"/>
</dbReference>
<comment type="similarity">
    <text evidence="1">Belongs to the short-chain dehydrogenases/reductases (SDR) family.</text>
</comment>
<evidence type="ECO:0000313" key="4">
    <source>
        <dbReference type="EMBL" id="KAL2850758.1"/>
    </source>
</evidence>
<dbReference type="EMBL" id="JBFXLU010000034">
    <property type="protein sequence ID" value="KAL2850758.1"/>
    <property type="molecule type" value="Genomic_DNA"/>
</dbReference>
<evidence type="ECO:0008006" key="6">
    <source>
        <dbReference type="Google" id="ProtNLM"/>
    </source>
</evidence>
<dbReference type="PANTHER" id="PTHR24320:SF272">
    <property type="entry name" value="NAD(P)-BINDING ROSSMANN-FOLD SUPERFAMILY PROTEIN"/>
    <property type="match status" value="1"/>
</dbReference>
<keyword evidence="5" id="KW-1185">Reference proteome</keyword>
<comment type="caution">
    <text evidence="4">The sequence shown here is derived from an EMBL/GenBank/DDBJ whole genome shotgun (WGS) entry which is preliminary data.</text>
</comment>
<gene>
    <name evidence="4" type="ORF">BJY01DRAFT_233137</name>
</gene>
<evidence type="ECO:0000256" key="1">
    <source>
        <dbReference type="ARBA" id="ARBA00006484"/>
    </source>
</evidence>
<evidence type="ECO:0000256" key="2">
    <source>
        <dbReference type="ARBA" id="ARBA00022857"/>
    </source>
</evidence>
<evidence type="ECO:0000256" key="3">
    <source>
        <dbReference type="ARBA" id="ARBA00023002"/>
    </source>
</evidence>
<keyword evidence="3" id="KW-0560">Oxidoreductase</keyword>
<proteinExistence type="inferred from homology"/>
<keyword evidence="2" id="KW-0521">NADP</keyword>
<dbReference type="SUPFAM" id="SSF51735">
    <property type="entry name" value="NAD(P)-binding Rossmann-fold domains"/>
    <property type="match status" value="1"/>
</dbReference>
<dbReference type="InterPro" id="IPR036291">
    <property type="entry name" value="NAD(P)-bd_dom_sf"/>
</dbReference>
<dbReference type="Proteomes" id="UP001610446">
    <property type="component" value="Unassembled WGS sequence"/>
</dbReference>
<accession>A0ABR4KES3</accession>
<reference evidence="4 5" key="1">
    <citation type="submission" date="2024-07" db="EMBL/GenBank/DDBJ databases">
        <title>Section-level genome sequencing and comparative genomics of Aspergillus sections Usti and Cavernicolus.</title>
        <authorList>
            <consortium name="Lawrence Berkeley National Laboratory"/>
            <person name="Nybo J.L."/>
            <person name="Vesth T.C."/>
            <person name="Theobald S."/>
            <person name="Frisvad J.C."/>
            <person name="Larsen T.O."/>
            <person name="Kjaerboelling I."/>
            <person name="Rothschild-Mancinelli K."/>
            <person name="Lyhne E.K."/>
            <person name="Kogle M.E."/>
            <person name="Barry K."/>
            <person name="Clum A."/>
            <person name="Na H."/>
            <person name="Ledsgaard L."/>
            <person name="Lin J."/>
            <person name="Lipzen A."/>
            <person name="Kuo A."/>
            <person name="Riley R."/>
            <person name="Mondo S."/>
            <person name="Labutti K."/>
            <person name="Haridas S."/>
            <person name="Pangalinan J."/>
            <person name="Salamov A.A."/>
            <person name="Simmons B.A."/>
            <person name="Magnuson J.K."/>
            <person name="Chen J."/>
            <person name="Drula E."/>
            <person name="Henrissat B."/>
            <person name="Wiebenga A."/>
            <person name="Lubbers R.J."/>
            <person name="Gomes A.C."/>
            <person name="Makela M.R."/>
            <person name="Stajich J."/>
            <person name="Grigoriev I.V."/>
            <person name="Mortensen U.H."/>
            <person name="De Vries R.P."/>
            <person name="Baker S.E."/>
            <person name="Andersen M.R."/>
        </authorList>
    </citation>
    <scope>NUCLEOTIDE SEQUENCE [LARGE SCALE GENOMIC DNA]</scope>
    <source>
        <strain evidence="4 5">CBS 123904</strain>
    </source>
</reference>
<dbReference type="PANTHER" id="PTHR24320">
    <property type="entry name" value="RETINOL DEHYDROGENASE"/>
    <property type="match status" value="1"/>
</dbReference>